<dbReference type="EMBL" id="KB202237">
    <property type="protein sequence ID" value="ESO91591.1"/>
    <property type="molecule type" value="Genomic_DNA"/>
</dbReference>
<dbReference type="CTD" id="20249250"/>
<accession>V4AE29</accession>
<evidence type="ECO:0000256" key="1">
    <source>
        <dbReference type="SAM" id="MobiDB-lite"/>
    </source>
</evidence>
<gene>
    <name evidence="3" type="ORF">LOTGIDRAFT_233389</name>
</gene>
<dbReference type="Proteomes" id="UP000030746">
    <property type="component" value="Unassembled WGS sequence"/>
</dbReference>
<organism evidence="3 4">
    <name type="scientific">Lottia gigantea</name>
    <name type="common">Giant owl limpet</name>
    <dbReference type="NCBI Taxonomy" id="225164"/>
    <lineage>
        <taxon>Eukaryota</taxon>
        <taxon>Metazoa</taxon>
        <taxon>Spiralia</taxon>
        <taxon>Lophotrochozoa</taxon>
        <taxon>Mollusca</taxon>
        <taxon>Gastropoda</taxon>
        <taxon>Patellogastropoda</taxon>
        <taxon>Lottioidea</taxon>
        <taxon>Lottiidae</taxon>
        <taxon>Lottia</taxon>
    </lineage>
</organism>
<evidence type="ECO:0000313" key="4">
    <source>
        <dbReference type="Proteomes" id="UP000030746"/>
    </source>
</evidence>
<dbReference type="HOGENOM" id="CLU_1333269_0_0_1"/>
<evidence type="ECO:0000256" key="2">
    <source>
        <dbReference type="SAM" id="SignalP"/>
    </source>
</evidence>
<keyword evidence="2" id="KW-0732">Signal</keyword>
<dbReference type="GeneID" id="20249250"/>
<name>V4AE29_LOTGI</name>
<feature type="chain" id="PRO_5004717078" evidence="2">
    <location>
        <begin position="22"/>
        <end position="206"/>
    </location>
</feature>
<keyword evidence="4" id="KW-1185">Reference proteome</keyword>
<dbReference type="AlphaFoldDB" id="V4AE29"/>
<feature type="region of interest" description="Disordered" evidence="1">
    <location>
        <begin position="185"/>
        <end position="206"/>
    </location>
</feature>
<sequence length="206" mass="22105">METWKLLRLVIAILSVTSIHCGRHLGFPVFGVFSPLVQTPHLNLFGTFSGLNVGLTHLHNPVGGLLGIPNIRGTPTILPNFVGQIYAQNKPLGKHNGGMVIGLNGLLIGVVLQTWDGRQCAYDPNQMYLGNVLPQHYGPPLVYGPMGNIMGHVVYNNNNNNEVITITGGSNSGFPCRGDVCGNPFYPSPRDPNNGQFPVRGDGGRG</sequence>
<proteinExistence type="predicted"/>
<protein>
    <submittedName>
        <fullName evidence="3">Uncharacterized protein</fullName>
    </submittedName>
</protein>
<dbReference type="RefSeq" id="XP_009057659.1">
    <property type="nucleotide sequence ID" value="XM_009059411.1"/>
</dbReference>
<evidence type="ECO:0000313" key="3">
    <source>
        <dbReference type="EMBL" id="ESO91591.1"/>
    </source>
</evidence>
<dbReference type="KEGG" id="lgi:LOTGIDRAFT_233389"/>
<feature type="signal peptide" evidence="2">
    <location>
        <begin position="1"/>
        <end position="21"/>
    </location>
</feature>
<reference evidence="3 4" key="1">
    <citation type="journal article" date="2013" name="Nature">
        <title>Insights into bilaterian evolution from three spiralian genomes.</title>
        <authorList>
            <person name="Simakov O."/>
            <person name="Marletaz F."/>
            <person name="Cho S.J."/>
            <person name="Edsinger-Gonzales E."/>
            <person name="Havlak P."/>
            <person name="Hellsten U."/>
            <person name="Kuo D.H."/>
            <person name="Larsson T."/>
            <person name="Lv J."/>
            <person name="Arendt D."/>
            <person name="Savage R."/>
            <person name="Osoegawa K."/>
            <person name="de Jong P."/>
            <person name="Grimwood J."/>
            <person name="Chapman J.A."/>
            <person name="Shapiro H."/>
            <person name="Aerts A."/>
            <person name="Otillar R.P."/>
            <person name="Terry A.Y."/>
            <person name="Boore J.L."/>
            <person name="Grigoriev I.V."/>
            <person name="Lindberg D.R."/>
            <person name="Seaver E.C."/>
            <person name="Weisblat D.A."/>
            <person name="Putnam N.H."/>
            <person name="Rokhsar D.S."/>
        </authorList>
    </citation>
    <scope>NUCLEOTIDE SEQUENCE [LARGE SCALE GENOMIC DNA]</scope>
</reference>